<feature type="coiled-coil region" evidence="1">
    <location>
        <begin position="821"/>
        <end position="848"/>
    </location>
</feature>
<protein>
    <submittedName>
        <fullName evidence="2">Uncharacterized protein</fullName>
    </submittedName>
</protein>
<dbReference type="STRING" id="137246.A0A401SZV1"/>
<dbReference type="InterPro" id="IPR027902">
    <property type="entry name" value="DUF4487"/>
</dbReference>
<dbReference type="Pfam" id="PF14868">
    <property type="entry name" value="DUF4487"/>
    <property type="match status" value="1"/>
</dbReference>
<proteinExistence type="predicted"/>
<evidence type="ECO:0000256" key="1">
    <source>
        <dbReference type="SAM" id="Coils"/>
    </source>
</evidence>
<reference evidence="2 3" key="1">
    <citation type="journal article" date="2018" name="Nat. Ecol. Evol.">
        <title>Shark genomes provide insights into elasmobranch evolution and the origin of vertebrates.</title>
        <authorList>
            <person name="Hara Y"/>
            <person name="Yamaguchi K"/>
            <person name="Onimaru K"/>
            <person name="Kadota M"/>
            <person name="Koyanagi M"/>
            <person name="Keeley SD"/>
            <person name="Tatsumi K"/>
            <person name="Tanaka K"/>
            <person name="Motone F"/>
            <person name="Kageyama Y"/>
            <person name="Nozu R"/>
            <person name="Adachi N"/>
            <person name="Nishimura O"/>
            <person name="Nakagawa R"/>
            <person name="Tanegashima C"/>
            <person name="Kiyatake I"/>
            <person name="Matsumoto R"/>
            <person name="Murakumo K"/>
            <person name="Nishida K"/>
            <person name="Terakita A"/>
            <person name="Kuratani S"/>
            <person name="Sato K"/>
            <person name="Hyodo S Kuraku.S."/>
        </authorList>
    </citation>
    <scope>NUCLEOTIDE SEQUENCE [LARGE SCALE GENOMIC DNA]</scope>
</reference>
<comment type="caution">
    <text evidence="2">The sequence shown here is derived from an EMBL/GenBank/DDBJ whole genome shotgun (WGS) entry which is preliminary data.</text>
</comment>
<keyword evidence="3" id="KW-1185">Reference proteome</keyword>
<dbReference type="OrthoDB" id="6088000at2759"/>
<dbReference type="EMBL" id="BEZZ01000762">
    <property type="protein sequence ID" value="GCC35924.1"/>
    <property type="molecule type" value="Genomic_DNA"/>
</dbReference>
<evidence type="ECO:0000313" key="2">
    <source>
        <dbReference type="EMBL" id="GCC35924.1"/>
    </source>
</evidence>
<dbReference type="PANTHER" id="PTHR16071">
    <property type="entry name" value="CHROMOSOME 1 OPEN READING FRAME 112"/>
    <property type="match status" value="1"/>
</dbReference>
<dbReference type="Proteomes" id="UP000287033">
    <property type="component" value="Unassembled WGS sequence"/>
</dbReference>
<dbReference type="AlphaFoldDB" id="A0A401SZV1"/>
<sequence length="877" mass="98493">MISYSIYQNDESSNEQLRILKILTGKFLPHISLFDIEHTFFSEVLPKAMTLFDELASKLCQQAGALSSQNSELQTVLRNAIQTQVQLLEVLMNIVQHMCTLEEALTLSSVHSLSLAVFHVLKNTFSHCKDSETLYSGHLHLVADLLQCLFKEAYSLQKGFMELLDRIVLESTDASGDDVACMVVVVHNILKICSVISKMDHALHANTWKFLIKISVKHRALIETKLPHDELITGLCEDILYSYNSCLQLAEQIHQSTGMGNANTTDCKLFQKTMKLCRFFANTLVHYVKEFIDFLSSSCHRLHHFYLQMYSKLPPSLYAPVLSDELYDQITSIVPVALDTLLSQLLSFRPFVERVLQINRDFSLELALPQCLLLINIIGKLSSQSCEIQSLWCSGSQFSEEKLRLPLVHVLFHNFHRCYAELSLPVQLPGVMSNGQALKNISLYEYVCTHLCSFITSLPASLFPDLEYALLDAVLNPHMLTALLAADAWCFLARYGSAELCAHHVSLIAQLVKSCSGECYQLSHLSLLLRRMFFLMAPNHQALFTDKFSPKDPSNLLLWRQVSVKALPADLQKPVTSDIISTAVDQCLKWQSSKHTLGELEQVNVALAALVAVCHADGEALNSELQLSITEVLGPMWSVLTVEQVLSQRCIQQTTTLLLSLISLLIRAVGPLLIVQVVLFLNSLLPLNPPDNVRIAALDFLGSLGKIIMPPDVQHTVLLKLPCLFASLLEDKSWLILQHALQGFTLFAEKTCHEEVVPQSLESGELKCRVVSFLNKVITTVESKELQVERLKQQNAILDVHFTHLNLCAVNDFVVEPSAKRARLEQFDEEYERALQAAENAFKTLQTLIKQGPAPEWIKARLQALHTTITALNNCRQ</sequence>
<keyword evidence="1" id="KW-0175">Coiled coil</keyword>
<dbReference type="PANTHER" id="PTHR16071:SF2">
    <property type="entry name" value="FIGNL1-INTERACTING REGULATOR OF RECOMBINATION AND MITOSIS"/>
    <property type="match status" value="1"/>
</dbReference>
<dbReference type="OMA" id="PCVQQTF"/>
<gene>
    <name evidence="2" type="ORF">chiPu_0014414</name>
</gene>
<evidence type="ECO:0000313" key="3">
    <source>
        <dbReference type="Proteomes" id="UP000287033"/>
    </source>
</evidence>
<organism evidence="2 3">
    <name type="scientific">Chiloscyllium punctatum</name>
    <name type="common">Brownbanded bambooshark</name>
    <name type="synonym">Hemiscyllium punctatum</name>
    <dbReference type="NCBI Taxonomy" id="137246"/>
    <lineage>
        <taxon>Eukaryota</taxon>
        <taxon>Metazoa</taxon>
        <taxon>Chordata</taxon>
        <taxon>Craniata</taxon>
        <taxon>Vertebrata</taxon>
        <taxon>Chondrichthyes</taxon>
        <taxon>Elasmobranchii</taxon>
        <taxon>Galeomorphii</taxon>
        <taxon>Galeoidea</taxon>
        <taxon>Orectolobiformes</taxon>
        <taxon>Hemiscylliidae</taxon>
        <taxon>Chiloscyllium</taxon>
    </lineage>
</organism>
<name>A0A401SZV1_CHIPU</name>
<accession>A0A401SZV1</accession>